<reference evidence="4 5" key="1">
    <citation type="submission" date="2019-10" db="EMBL/GenBank/DDBJ databases">
        <title>Whole genome shotgun sequence of Acrocarpospora pleiomorpha NBRC 16267.</title>
        <authorList>
            <person name="Ichikawa N."/>
            <person name="Kimura A."/>
            <person name="Kitahashi Y."/>
            <person name="Komaki H."/>
            <person name="Oguchi A."/>
        </authorList>
    </citation>
    <scope>NUCLEOTIDE SEQUENCE [LARGE SCALE GENOMIC DNA]</scope>
    <source>
        <strain evidence="4 5">NBRC 16267</strain>
    </source>
</reference>
<dbReference type="PANTHER" id="PTHR16305:SF35">
    <property type="entry name" value="TRANSCRIPTIONAL ACTIVATOR DOMAIN"/>
    <property type="match status" value="1"/>
</dbReference>
<dbReference type="Proteomes" id="UP000377595">
    <property type="component" value="Unassembled WGS sequence"/>
</dbReference>
<sequence>MVDDRREGMATLRALLAEAVAGKGRIAMVTGAVATGKSELLYAIAERAFDQGALPLTATGSPAESGLPLGVLSQLLHQAPLLDQQRVTTSGLLHEGARSQLSRDPGTESIEHVDVQIVDALCTVLLDLAERCPLVVAVDDVHHADRASQLCLAYLARRVKFANVMLVLSAADHSPHLRTLFHTEILRQPHCRPVRLTHLSRDGVDARLGEDAARRFGAVVHELSGGNRLLVDALLEDLQTTGAPSDRYGEAVLACVRRLGPCAQEAAHGLAVLGEPGSIGRLLGRGESEAAVAKSLQALAGAGLLADGRFRHEAARSAVLAELDAADRIHLHRRAAELAHRDGATADVVAGHLLHASHAGDPWALSALEEAARHALRDNGVESAIEYLKLAWRTCDDERRRARIATTLVRAEWRINPSNPVGHLAGLTDALHKGHLGGGDTVILAKALLWHGHTQDAMDVLGRLRELGEPDQETAAELAAARPWFRALYPSFLPHLPEVGASRTAAASSLGVGRRIQSAGALADVLTHGPREETMATAEHILRGCRLDEMTMDTVETALLALTYTDRPGRAAPWCDAFIAEAETRRAPSRQARLAAIRAEIGLRGGDLAAAAADARHALSIIPAGSWGVAVGGPLGTLLLAGAAMGRLDDCLPEFNQPVPDAMLDTRFGLQYLRGKGRFNLMADQPDQALRDFLLCGELMTRWDLDVPSFIAWRLDAAEALIALRNDDEARRLVTEQLSRCGRQSQRVRGSALRLLAAVSEVRQRPMLLRQAADLLQAGGDRYEYARLLFDLTEAYHATGEYRRAGMLGQRARALAKECHADSLRRALPRMDRDDPGGVPVLLSDAERRVAELAAEGYTNREISARLFITVSTVEQHLTRVFRKLKVSRRTELPETLADTQQPTVA</sequence>
<dbReference type="EMBL" id="BLAF01000024">
    <property type="protein sequence ID" value="GES21523.1"/>
    <property type="molecule type" value="Genomic_DNA"/>
</dbReference>
<keyword evidence="2" id="KW-0067">ATP-binding</keyword>
<evidence type="ECO:0000256" key="1">
    <source>
        <dbReference type="ARBA" id="ARBA00022741"/>
    </source>
</evidence>
<dbReference type="InterPro" id="IPR041664">
    <property type="entry name" value="AAA_16"/>
</dbReference>
<feature type="domain" description="HTH luxR-type" evidence="3">
    <location>
        <begin position="836"/>
        <end position="901"/>
    </location>
</feature>
<evidence type="ECO:0000313" key="4">
    <source>
        <dbReference type="EMBL" id="GES21523.1"/>
    </source>
</evidence>
<dbReference type="GO" id="GO:0004016">
    <property type="term" value="F:adenylate cyclase activity"/>
    <property type="evidence" value="ECO:0007669"/>
    <property type="project" value="TreeGrafter"/>
</dbReference>
<dbReference type="PRINTS" id="PR00038">
    <property type="entry name" value="HTHLUXR"/>
</dbReference>
<dbReference type="OrthoDB" id="3178131at2"/>
<dbReference type="SUPFAM" id="SSF52540">
    <property type="entry name" value="P-loop containing nucleoside triphosphate hydrolases"/>
    <property type="match status" value="1"/>
</dbReference>
<proteinExistence type="predicted"/>
<dbReference type="InterPro" id="IPR027417">
    <property type="entry name" value="P-loop_NTPase"/>
</dbReference>
<gene>
    <name evidence="4" type="ORF">Aple_044190</name>
</gene>
<evidence type="ECO:0000259" key="3">
    <source>
        <dbReference type="PROSITE" id="PS50043"/>
    </source>
</evidence>
<dbReference type="RefSeq" id="WP_155346515.1">
    <property type="nucleotide sequence ID" value="NZ_BLAF01000024.1"/>
</dbReference>
<dbReference type="SUPFAM" id="SSF46894">
    <property type="entry name" value="C-terminal effector domain of the bipartite response regulators"/>
    <property type="match status" value="1"/>
</dbReference>
<dbReference type="PANTHER" id="PTHR16305">
    <property type="entry name" value="TESTICULAR SOLUBLE ADENYLYL CYCLASE"/>
    <property type="match status" value="1"/>
</dbReference>
<dbReference type="CDD" id="cd06170">
    <property type="entry name" value="LuxR_C_like"/>
    <property type="match status" value="1"/>
</dbReference>
<evidence type="ECO:0000256" key="2">
    <source>
        <dbReference type="ARBA" id="ARBA00022840"/>
    </source>
</evidence>
<dbReference type="GO" id="GO:0005737">
    <property type="term" value="C:cytoplasm"/>
    <property type="evidence" value="ECO:0007669"/>
    <property type="project" value="TreeGrafter"/>
</dbReference>
<dbReference type="GO" id="GO:0006355">
    <property type="term" value="P:regulation of DNA-templated transcription"/>
    <property type="evidence" value="ECO:0007669"/>
    <property type="project" value="InterPro"/>
</dbReference>
<dbReference type="Gene3D" id="1.10.10.10">
    <property type="entry name" value="Winged helix-like DNA-binding domain superfamily/Winged helix DNA-binding domain"/>
    <property type="match status" value="1"/>
</dbReference>
<name>A0A5M3XQS8_9ACTN</name>
<dbReference type="Pfam" id="PF13191">
    <property type="entry name" value="AAA_16"/>
    <property type="match status" value="1"/>
</dbReference>
<dbReference type="PROSITE" id="PS00622">
    <property type="entry name" value="HTH_LUXR_1"/>
    <property type="match status" value="1"/>
</dbReference>
<dbReference type="InterPro" id="IPR036388">
    <property type="entry name" value="WH-like_DNA-bd_sf"/>
</dbReference>
<dbReference type="AlphaFoldDB" id="A0A5M3XQS8"/>
<dbReference type="GO" id="GO:0003677">
    <property type="term" value="F:DNA binding"/>
    <property type="evidence" value="ECO:0007669"/>
    <property type="project" value="InterPro"/>
</dbReference>
<dbReference type="InterPro" id="IPR016032">
    <property type="entry name" value="Sig_transdc_resp-reg_C-effctor"/>
</dbReference>
<comment type="caution">
    <text evidence="4">The sequence shown here is derived from an EMBL/GenBank/DDBJ whole genome shotgun (WGS) entry which is preliminary data.</text>
</comment>
<organism evidence="4 5">
    <name type="scientific">Acrocarpospora pleiomorpha</name>
    <dbReference type="NCBI Taxonomy" id="90975"/>
    <lineage>
        <taxon>Bacteria</taxon>
        <taxon>Bacillati</taxon>
        <taxon>Actinomycetota</taxon>
        <taxon>Actinomycetes</taxon>
        <taxon>Streptosporangiales</taxon>
        <taxon>Streptosporangiaceae</taxon>
        <taxon>Acrocarpospora</taxon>
    </lineage>
</organism>
<protein>
    <recommendedName>
        <fullName evidence="3">HTH luxR-type domain-containing protein</fullName>
    </recommendedName>
</protein>
<accession>A0A5M3XQS8</accession>
<dbReference type="PROSITE" id="PS50043">
    <property type="entry name" value="HTH_LUXR_2"/>
    <property type="match status" value="1"/>
</dbReference>
<dbReference type="InterPro" id="IPR000792">
    <property type="entry name" value="Tscrpt_reg_LuxR_C"/>
</dbReference>
<dbReference type="GO" id="GO:0005524">
    <property type="term" value="F:ATP binding"/>
    <property type="evidence" value="ECO:0007669"/>
    <property type="project" value="UniProtKB-KW"/>
</dbReference>
<keyword evidence="1" id="KW-0547">Nucleotide-binding</keyword>
<keyword evidence="5" id="KW-1185">Reference proteome</keyword>
<evidence type="ECO:0000313" key="5">
    <source>
        <dbReference type="Proteomes" id="UP000377595"/>
    </source>
</evidence>
<dbReference type="Pfam" id="PF00196">
    <property type="entry name" value="GerE"/>
    <property type="match status" value="1"/>
</dbReference>
<dbReference type="SMART" id="SM00421">
    <property type="entry name" value="HTH_LUXR"/>
    <property type="match status" value="1"/>
</dbReference>